<proteinExistence type="predicted"/>
<dbReference type="EMBL" id="DTOZ01000144">
    <property type="protein sequence ID" value="HGE78454.1"/>
    <property type="molecule type" value="Genomic_DNA"/>
</dbReference>
<dbReference type="InterPro" id="IPR007197">
    <property type="entry name" value="rSAM"/>
</dbReference>
<dbReference type="Pfam" id="PF04055">
    <property type="entry name" value="Radical_SAM"/>
    <property type="match status" value="1"/>
</dbReference>
<dbReference type="GO" id="GO:0051539">
    <property type="term" value="F:4 iron, 4 sulfur cluster binding"/>
    <property type="evidence" value="ECO:0007669"/>
    <property type="project" value="UniProtKB-KW"/>
</dbReference>
<feature type="domain" description="Radical SAM core" evidence="7">
    <location>
        <begin position="1"/>
        <end position="216"/>
    </location>
</feature>
<dbReference type="SFLD" id="SFLDS00029">
    <property type="entry name" value="Radical_SAM"/>
    <property type="match status" value="1"/>
</dbReference>
<dbReference type="GO" id="GO:0046872">
    <property type="term" value="F:metal ion binding"/>
    <property type="evidence" value="ECO:0007669"/>
    <property type="project" value="UniProtKB-KW"/>
</dbReference>
<dbReference type="PIRSF" id="PIRSF037420">
    <property type="entry name" value="PQQ_syn_pqqE"/>
    <property type="match status" value="1"/>
</dbReference>
<keyword evidence="6" id="KW-0411">Iron-sulfur</keyword>
<dbReference type="InterPro" id="IPR023885">
    <property type="entry name" value="4Fe4S-binding_SPASM_dom"/>
</dbReference>
<dbReference type="SUPFAM" id="SSF102114">
    <property type="entry name" value="Radical SAM enzymes"/>
    <property type="match status" value="1"/>
</dbReference>
<dbReference type="SFLD" id="SFLDG01067">
    <property type="entry name" value="SPASM/twitch_domain_containing"/>
    <property type="match status" value="1"/>
</dbReference>
<dbReference type="Gene3D" id="3.20.20.70">
    <property type="entry name" value="Aldolase class I"/>
    <property type="match status" value="1"/>
</dbReference>
<dbReference type="SMART" id="SM00729">
    <property type="entry name" value="Elp3"/>
    <property type="match status" value="1"/>
</dbReference>
<protein>
    <submittedName>
        <fullName evidence="8">Radical SAM protein</fullName>
    </submittedName>
</protein>
<dbReference type="Pfam" id="PF13186">
    <property type="entry name" value="SPASM"/>
    <property type="match status" value="1"/>
</dbReference>
<sequence length="336" mass="39554">MQYFGFQWHITNYCNLRCFHCYQNDFSCKDELGFDDIERILNKIIQKFDKNRVIINITGGEPLLYNDFFKLLILLENKQVIKRVNIITNGVLLNGERVELINRFKKIKEVKISLEGDSADTNDKIRGKGVFERVIFNINSVRKSLKKDIILMFTLGSYNYRRLTEMLRFASELRVDGVIIERFVPMGRGNLLKGEYLKENEWLTVIEDIIKFSNLDYSPNELLPYKAFHIVLKNPVEVRGALCNLGDESMALMPNGDVYPCRRFPTRIGNLLEDEFDEILLRLRILKENIIRNLKGKCKDCRIEKCWGCRAIAYTIYNDFYAEDPQCFYRKEELCI</sequence>
<dbReference type="CDD" id="cd01335">
    <property type="entry name" value="Radical_SAM"/>
    <property type="match status" value="1"/>
</dbReference>
<reference evidence="8" key="1">
    <citation type="journal article" date="2020" name="mSystems">
        <title>Genome- and Community-Level Interaction Insights into Carbon Utilization and Element Cycling Functions of Hydrothermarchaeota in Hydrothermal Sediment.</title>
        <authorList>
            <person name="Zhou Z."/>
            <person name="Liu Y."/>
            <person name="Xu W."/>
            <person name="Pan J."/>
            <person name="Luo Z.H."/>
            <person name="Li M."/>
        </authorList>
    </citation>
    <scope>NUCLEOTIDE SEQUENCE [LARGE SCALE GENOMIC DNA]</scope>
    <source>
        <strain evidence="8">SpSt-961</strain>
    </source>
</reference>
<keyword evidence="4" id="KW-0479">Metal-binding</keyword>
<evidence type="ECO:0000256" key="3">
    <source>
        <dbReference type="ARBA" id="ARBA00022691"/>
    </source>
</evidence>
<evidence type="ECO:0000256" key="1">
    <source>
        <dbReference type="ARBA" id="ARBA00001966"/>
    </source>
</evidence>
<dbReference type="InterPro" id="IPR058240">
    <property type="entry name" value="rSAM_sf"/>
</dbReference>
<evidence type="ECO:0000313" key="8">
    <source>
        <dbReference type="EMBL" id="HGE78454.1"/>
    </source>
</evidence>
<evidence type="ECO:0000256" key="6">
    <source>
        <dbReference type="ARBA" id="ARBA00023014"/>
    </source>
</evidence>
<comment type="caution">
    <text evidence="8">The sequence shown here is derived from an EMBL/GenBank/DDBJ whole genome shotgun (WGS) entry which is preliminary data.</text>
</comment>
<dbReference type="GO" id="GO:0003824">
    <property type="term" value="F:catalytic activity"/>
    <property type="evidence" value="ECO:0007669"/>
    <property type="project" value="InterPro"/>
</dbReference>
<evidence type="ECO:0000256" key="5">
    <source>
        <dbReference type="ARBA" id="ARBA00023004"/>
    </source>
</evidence>
<dbReference type="InterPro" id="IPR017200">
    <property type="entry name" value="PqqE-like"/>
</dbReference>
<evidence type="ECO:0000259" key="7">
    <source>
        <dbReference type="PROSITE" id="PS51918"/>
    </source>
</evidence>
<dbReference type="PANTHER" id="PTHR11228">
    <property type="entry name" value="RADICAL SAM DOMAIN PROTEIN"/>
    <property type="match status" value="1"/>
</dbReference>
<dbReference type="PROSITE" id="PS51918">
    <property type="entry name" value="RADICAL_SAM"/>
    <property type="match status" value="1"/>
</dbReference>
<evidence type="ECO:0000256" key="2">
    <source>
        <dbReference type="ARBA" id="ARBA00022485"/>
    </source>
</evidence>
<dbReference type="NCBIfam" id="TIGR04085">
    <property type="entry name" value="rSAM_more_4Fe4S"/>
    <property type="match status" value="1"/>
</dbReference>
<evidence type="ECO:0000256" key="4">
    <source>
        <dbReference type="ARBA" id="ARBA00022723"/>
    </source>
</evidence>
<dbReference type="InterPro" id="IPR006638">
    <property type="entry name" value="Elp3/MiaA/NifB-like_rSAM"/>
</dbReference>
<organism evidence="8">
    <name type="scientific">candidate division WOR-3 bacterium</name>
    <dbReference type="NCBI Taxonomy" id="2052148"/>
    <lineage>
        <taxon>Bacteria</taxon>
        <taxon>Bacteria division WOR-3</taxon>
    </lineage>
</organism>
<gene>
    <name evidence="8" type="ORF">ENX68_05590</name>
</gene>
<dbReference type="InterPro" id="IPR013785">
    <property type="entry name" value="Aldolase_TIM"/>
</dbReference>
<dbReference type="PANTHER" id="PTHR11228:SF7">
    <property type="entry name" value="PQQA PEPTIDE CYCLASE"/>
    <property type="match status" value="1"/>
</dbReference>
<dbReference type="InterPro" id="IPR050377">
    <property type="entry name" value="Radical_SAM_PqqE_MftC-like"/>
</dbReference>
<keyword evidence="2" id="KW-0004">4Fe-4S</keyword>
<name>A0A7V3RI12_UNCW3</name>
<dbReference type="AlphaFoldDB" id="A0A7V3RI12"/>
<keyword evidence="5" id="KW-0408">Iron</keyword>
<accession>A0A7V3RI12</accession>
<dbReference type="SFLD" id="SFLDG01386">
    <property type="entry name" value="main_SPASM_domain-containing"/>
    <property type="match status" value="1"/>
</dbReference>
<comment type="cofactor">
    <cofactor evidence="1">
        <name>[4Fe-4S] cluster</name>
        <dbReference type="ChEBI" id="CHEBI:49883"/>
    </cofactor>
</comment>
<keyword evidence="3" id="KW-0949">S-adenosyl-L-methionine</keyword>